<keyword evidence="3" id="KW-0238">DNA-binding</keyword>
<dbReference type="GO" id="GO:0043565">
    <property type="term" value="F:sequence-specific DNA binding"/>
    <property type="evidence" value="ECO:0007669"/>
    <property type="project" value="TreeGrafter"/>
</dbReference>
<dbReference type="Pfam" id="PF03466">
    <property type="entry name" value="LysR_substrate"/>
    <property type="match status" value="1"/>
</dbReference>
<dbReference type="SUPFAM" id="SSF53850">
    <property type="entry name" value="Periplasmic binding protein-like II"/>
    <property type="match status" value="1"/>
</dbReference>
<evidence type="ECO:0000256" key="3">
    <source>
        <dbReference type="ARBA" id="ARBA00023125"/>
    </source>
</evidence>
<evidence type="ECO:0000256" key="2">
    <source>
        <dbReference type="ARBA" id="ARBA00023015"/>
    </source>
</evidence>
<evidence type="ECO:0000256" key="4">
    <source>
        <dbReference type="ARBA" id="ARBA00023163"/>
    </source>
</evidence>
<accession>W6QWY6</accession>
<organism evidence="6 7">
    <name type="scientific">Ectopseudomonas oleovorans (strain CECT 5344)</name>
    <name type="common">Pseudomonas pseudoalcaligenes</name>
    <dbReference type="NCBI Taxonomy" id="1182590"/>
    <lineage>
        <taxon>Bacteria</taxon>
        <taxon>Pseudomonadati</taxon>
        <taxon>Pseudomonadota</taxon>
        <taxon>Gammaproteobacteria</taxon>
        <taxon>Pseudomonadales</taxon>
        <taxon>Pseudomonadaceae</taxon>
        <taxon>Ectopseudomonas</taxon>
    </lineage>
</organism>
<feature type="domain" description="HTH lysR-type" evidence="5">
    <location>
        <begin position="6"/>
        <end position="63"/>
    </location>
</feature>
<sequence>MTRPKLTERQIEVFRTVMITGSLTAAAKQLHVSQPGLSVTLARFEDQLGIQLFERIAGRLAPTNEARQIFSEVERVYGQFDKLVDAIQAIARGDNATFRFGTTPSVGVRLIPQALRLLREQHSERIYFCDFLAQKDVRDYLWFDRGSCVTSIAKVSDPTVASTVVATGGLVCLLPRRHPLAKRKILSPQDLKEDVLISFEADTPHGRLIETAYKRAGVSRQVQVYVRFVESAISFVCEGIGVAIVDEFAAIRCTQLGLVAVPLEGSPDIPVYVYWCKFRPRARSTDEMVDALMQATQSFANSR</sequence>
<dbReference type="InterPro" id="IPR005119">
    <property type="entry name" value="LysR_subst-bd"/>
</dbReference>
<dbReference type="PANTHER" id="PTHR30427">
    <property type="entry name" value="TRANSCRIPTIONAL ACTIVATOR PROTEIN LYSR"/>
    <property type="match status" value="1"/>
</dbReference>
<dbReference type="EMBL" id="HG916826">
    <property type="protein sequence ID" value="CDM40488.1"/>
    <property type="molecule type" value="Genomic_DNA"/>
</dbReference>
<dbReference type="eggNOG" id="COG0583">
    <property type="taxonomic scope" value="Bacteria"/>
</dbReference>
<dbReference type="KEGG" id="ppse:BN5_1914"/>
<dbReference type="PRINTS" id="PR00039">
    <property type="entry name" value="HTHLYSR"/>
</dbReference>
<proteinExistence type="inferred from homology"/>
<dbReference type="InterPro" id="IPR036388">
    <property type="entry name" value="WH-like_DNA-bd_sf"/>
</dbReference>
<dbReference type="PANTHER" id="PTHR30427:SF1">
    <property type="entry name" value="TRANSCRIPTIONAL ACTIVATOR PROTEIN LYSR"/>
    <property type="match status" value="1"/>
</dbReference>
<evidence type="ECO:0000313" key="7">
    <source>
        <dbReference type="Proteomes" id="UP000032841"/>
    </source>
</evidence>
<dbReference type="Gene3D" id="1.10.10.10">
    <property type="entry name" value="Winged helix-like DNA-binding domain superfamily/Winged helix DNA-binding domain"/>
    <property type="match status" value="1"/>
</dbReference>
<gene>
    <name evidence="6" type="ORF">BN5_1914</name>
</gene>
<dbReference type="PROSITE" id="PS50931">
    <property type="entry name" value="HTH_LYSR"/>
    <property type="match status" value="1"/>
</dbReference>
<dbReference type="AlphaFoldDB" id="W6QWY6"/>
<dbReference type="GO" id="GO:0010628">
    <property type="term" value="P:positive regulation of gene expression"/>
    <property type="evidence" value="ECO:0007669"/>
    <property type="project" value="TreeGrafter"/>
</dbReference>
<dbReference type="InterPro" id="IPR000847">
    <property type="entry name" value="LysR_HTH_N"/>
</dbReference>
<protein>
    <submittedName>
        <fullName evidence="6">Putative RuBisCO transcriptional regulator</fullName>
    </submittedName>
</protein>
<dbReference type="SUPFAM" id="SSF46785">
    <property type="entry name" value="Winged helix' DNA-binding domain"/>
    <property type="match status" value="1"/>
</dbReference>
<keyword evidence="4" id="KW-0804">Transcription</keyword>
<dbReference type="RefSeq" id="WP_052678210.1">
    <property type="nucleotide sequence ID" value="NZ_HG916826.1"/>
</dbReference>
<dbReference type="GO" id="GO:0003700">
    <property type="term" value="F:DNA-binding transcription factor activity"/>
    <property type="evidence" value="ECO:0007669"/>
    <property type="project" value="InterPro"/>
</dbReference>
<comment type="similarity">
    <text evidence="1">Belongs to the LysR transcriptional regulatory family.</text>
</comment>
<dbReference type="Pfam" id="PF00126">
    <property type="entry name" value="HTH_1"/>
    <property type="match status" value="1"/>
</dbReference>
<evidence type="ECO:0000259" key="5">
    <source>
        <dbReference type="PROSITE" id="PS50931"/>
    </source>
</evidence>
<name>W6QWY6_ECTO5</name>
<dbReference type="Gene3D" id="3.40.190.290">
    <property type="match status" value="1"/>
</dbReference>
<dbReference type="OrthoDB" id="8849678at2"/>
<dbReference type="HOGENOM" id="CLU_039613_6_3_6"/>
<evidence type="ECO:0000313" key="6">
    <source>
        <dbReference type="EMBL" id="CDM40488.1"/>
    </source>
</evidence>
<evidence type="ECO:0000256" key="1">
    <source>
        <dbReference type="ARBA" id="ARBA00009437"/>
    </source>
</evidence>
<dbReference type="Proteomes" id="UP000032841">
    <property type="component" value="Chromosome"/>
</dbReference>
<keyword evidence="2" id="KW-0805">Transcription regulation</keyword>
<reference evidence="6 7" key="1">
    <citation type="submission" date="2013-11" db="EMBL/GenBank/DDBJ databases">
        <title>Complete genome sequence of the cyanide-degrading bacterium Pseudomonas pseudoalcaligenes CECT 5344.</title>
        <authorList>
            <person name="Wibberg D."/>
            <person name="Puehler A."/>
            <person name="Schlueter A."/>
        </authorList>
    </citation>
    <scope>NUCLEOTIDE SEQUENCE [LARGE SCALE GENOMIC DNA]</scope>
    <source>
        <strain evidence="7">CECT 5344</strain>
    </source>
</reference>
<dbReference type="InterPro" id="IPR036390">
    <property type="entry name" value="WH_DNA-bd_sf"/>
</dbReference>